<dbReference type="AlphaFoldDB" id="A0A1I7GEY0"/>
<feature type="repeat" description="Lumazine-binding" evidence="11">
    <location>
        <begin position="97"/>
        <end position="193"/>
    </location>
</feature>
<keyword evidence="9" id="KW-0677">Repeat</keyword>
<dbReference type="GO" id="GO:0004746">
    <property type="term" value="F:riboflavin synthase activity"/>
    <property type="evidence" value="ECO:0007669"/>
    <property type="project" value="UniProtKB-UniRule"/>
</dbReference>
<evidence type="ECO:0000313" key="14">
    <source>
        <dbReference type="EMBL" id="SFU46995.1"/>
    </source>
</evidence>
<gene>
    <name evidence="14" type="ORF">SAMN05421543_102169</name>
</gene>
<evidence type="ECO:0000256" key="11">
    <source>
        <dbReference type="PROSITE-ProRule" id="PRU00524"/>
    </source>
</evidence>
<dbReference type="NCBIfam" id="NF006767">
    <property type="entry name" value="PRK09289.1"/>
    <property type="match status" value="1"/>
</dbReference>
<dbReference type="EMBL" id="FPBV01000002">
    <property type="protein sequence ID" value="SFU46995.1"/>
    <property type="molecule type" value="Genomic_DNA"/>
</dbReference>
<proteinExistence type="predicted"/>
<dbReference type="NCBIfam" id="TIGR00187">
    <property type="entry name" value="ribE"/>
    <property type="match status" value="1"/>
</dbReference>
<feature type="region of interest" description="Disordered" evidence="12">
    <location>
        <begin position="199"/>
        <end position="219"/>
    </location>
</feature>
<keyword evidence="8" id="KW-0808">Transferase</keyword>
<dbReference type="RefSeq" id="WP_074949554.1">
    <property type="nucleotide sequence ID" value="NZ_FPBV01000002.1"/>
</dbReference>
<evidence type="ECO:0000256" key="7">
    <source>
        <dbReference type="ARBA" id="ARBA00022619"/>
    </source>
</evidence>
<dbReference type="NCBIfam" id="NF009566">
    <property type="entry name" value="PRK13020.1"/>
    <property type="match status" value="1"/>
</dbReference>
<dbReference type="PIRSF" id="PIRSF000498">
    <property type="entry name" value="Riboflavin_syn_A"/>
    <property type="match status" value="1"/>
</dbReference>
<name>A0A1I7GEY0_9BACL</name>
<keyword evidence="7" id="KW-0686">Riboflavin biosynthesis</keyword>
<dbReference type="Gene3D" id="2.40.30.20">
    <property type="match status" value="2"/>
</dbReference>
<dbReference type="InterPro" id="IPR001783">
    <property type="entry name" value="Lumazine-bd"/>
</dbReference>
<dbReference type="InterPro" id="IPR023366">
    <property type="entry name" value="ATP_synth_asu-like_sf"/>
</dbReference>
<evidence type="ECO:0000256" key="2">
    <source>
        <dbReference type="ARBA" id="ARBA00002803"/>
    </source>
</evidence>
<feature type="repeat" description="Lumazine-binding" evidence="11">
    <location>
        <begin position="1"/>
        <end position="96"/>
    </location>
</feature>
<evidence type="ECO:0000256" key="6">
    <source>
        <dbReference type="ARBA" id="ARBA00013950"/>
    </source>
</evidence>
<evidence type="ECO:0000313" key="15">
    <source>
        <dbReference type="Proteomes" id="UP000183508"/>
    </source>
</evidence>
<evidence type="ECO:0000256" key="9">
    <source>
        <dbReference type="ARBA" id="ARBA00022737"/>
    </source>
</evidence>
<organism evidence="14 15">
    <name type="scientific">Alicyclobacillus macrosporangiidus</name>
    <dbReference type="NCBI Taxonomy" id="392015"/>
    <lineage>
        <taxon>Bacteria</taxon>
        <taxon>Bacillati</taxon>
        <taxon>Bacillota</taxon>
        <taxon>Bacilli</taxon>
        <taxon>Bacillales</taxon>
        <taxon>Alicyclobacillaceae</taxon>
        <taxon>Alicyclobacillus</taxon>
    </lineage>
</organism>
<evidence type="ECO:0000259" key="13">
    <source>
        <dbReference type="PROSITE" id="PS51177"/>
    </source>
</evidence>
<dbReference type="InterPro" id="IPR017938">
    <property type="entry name" value="Riboflavin_synthase-like_b-brl"/>
</dbReference>
<feature type="domain" description="Lumazine-binding" evidence="13">
    <location>
        <begin position="1"/>
        <end position="96"/>
    </location>
</feature>
<evidence type="ECO:0000256" key="5">
    <source>
        <dbReference type="ARBA" id="ARBA00012827"/>
    </source>
</evidence>
<dbReference type="InterPro" id="IPR026017">
    <property type="entry name" value="Lumazine-bd_dom"/>
</dbReference>
<dbReference type="PANTHER" id="PTHR21098:SF12">
    <property type="entry name" value="RIBOFLAVIN SYNTHASE"/>
    <property type="match status" value="1"/>
</dbReference>
<reference evidence="15" key="1">
    <citation type="submission" date="2016-10" db="EMBL/GenBank/DDBJ databases">
        <authorList>
            <person name="Varghese N."/>
        </authorList>
    </citation>
    <scope>NUCLEOTIDE SEQUENCE [LARGE SCALE GENOMIC DNA]</scope>
    <source>
        <strain evidence="15">DSM 17980</strain>
    </source>
</reference>
<dbReference type="PROSITE" id="PS51177">
    <property type="entry name" value="LUMAZINE_BIND"/>
    <property type="match status" value="2"/>
</dbReference>
<protein>
    <recommendedName>
        <fullName evidence="6 10">Riboflavin synthase</fullName>
        <ecNumber evidence="5 10">2.5.1.9</ecNumber>
    </recommendedName>
</protein>
<dbReference type="Proteomes" id="UP000183508">
    <property type="component" value="Unassembled WGS sequence"/>
</dbReference>
<sequence>MFTGLVEEVGQVRRIEHRQHSAHIHIGARRVLEGVRIGDSISVNGACLTVVAFSADGFTADAVPETLRRTNLGRLAPGDAVNLERALALGDRLGGHLVSGHVDGVGVVRAKARDGIATVLTIAAPPEVMRYVVEKGSICVDGVSLTVMDVTDGAFRVSIIPHTGERTTLLQADVGREVNLEADLLAKYVEALLERRGLGAGPGGAAPAEAGRGGAGLERPAHGAGLGGGGLSLDALRANGFA</sequence>
<dbReference type="CDD" id="cd00402">
    <property type="entry name" value="Riboflavin_synthase_like"/>
    <property type="match status" value="1"/>
</dbReference>
<dbReference type="GO" id="GO:0009231">
    <property type="term" value="P:riboflavin biosynthetic process"/>
    <property type="evidence" value="ECO:0007669"/>
    <property type="project" value="UniProtKB-KW"/>
</dbReference>
<evidence type="ECO:0000256" key="4">
    <source>
        <dbReference type="ARBA" id="ARBA00011233"/>
    </source>
</evidence>
<dbReference type="PANTHER" id="PTHR21098">
    <property type="entry name" value="RIBOFLAVIN SYNTHASE ALPHA CHAIN"/>
    <property type="match status" value="1"/>
</dbReference>
<evidence type="ECO:0000256" key="1">
    <source>
        <dbReference type="ARBA" id="ARBA00000968"/>
    </source>
</evidence>
<dbReference type="eggNOG" id="COG0307">
    <property type="taxonomic scope" value="Bacteria"/>
</dbReference>
<dbReference type="FunFam" id="2.40.30.20:FF:000004">
    <property type="entry name" value="Riboflavin synthase, alpha subunit"/>
    <property type="match status" value="1"/>
</dbReference>
<dbReference type="STRING" id="392015.SAMN05421543_102169"/>
<dbReference type="EC" id="2.5.1.9" evidence="5 10"/>
<dbReference type="SUPFAM" id="SSF63380">
    <property type="entry name" value="Riboflavin synthase domain-like"/>
    <property type="match status" value="2"/>
</dbReference>
<evidence type="ECO:0000256" key="8">
    <source>
        <dbReference type="ARBA" id="ARBA00022679"/>
    </source>
</evidence>
<comment type="pathway">
    <text evidence="3">Cofactor biosynthesis; riboflavin biosynthesis; riboflavin from 2-hydroxy-3-oxobutyl phosphate and 5-amino-6-(D-ribitylamino)uracil: step 2/2.</text>
</comment>
<comment type="subunit">
    <text evidence="4">Homotrimer.</text>
</comment>
<keyword evidence="15" id="KW-1185">Reference proteome</keyword>
<evidence type="ECO:0000256" key="12">
    <source>
        <dbReference type="SAM" id="MobiDB-lite"/>
    </source>
</evidence>
<comment type="function">
    <text evidence="2">Catalyzes the dismutation of two molecules of 6,7-dimethyl-8-ribityllumazine, resulting in the formation of riboflavin and 5-amino-6-(D-ribitylamino)uracil.</text>
</comment>
<evidence type="ECO:0000256" key="10">
    <source>
        <dbReference type="NCBIfam" id="TIGR00187"/>
    </source>
</evidence>
<feature type="domain" description="Lumazine-binding" evidence="13">
    <location>
        <begin position="97"/>
        <end position="193"/>
    </location>
</feature>
<dbReference type="Pfam" id="PF00677">
    <property type="entry name" value="Lum_binding"/>
    <property type="match status" value="2"/>
</dbReference>
<dbReference type="OrthoDB" id="9788537at2"/>
<dbReference type="FunFam" id="2.40.30.20:FF:000003">
    <property type="entry name" value="Riboflavin synthase, alpha subunit"/>
    <property type="match status" value="1"/>
</dbReference>
<accession>A0A1I7GEY0</accession>
<evidence type="ECO:0000256" key="3">
    <source>
        <dbReference type="ARBA" id="ARBA00004887"/>
    </source>
</evidence>
<comment type="catalytic activity">
    <reaction evidence="1">
        <text>2 6,7-dimethyl-8-(1-D-ribityl)lumazine + H(+) = 5-amino-6-(D-ribitylamino)uracil + riboflavin</text>
        <dbReference type="Rhea" id="RHEA:20772"/>
        <dbReference type="ChEBI" id="CHEBI:15378"/>
        <dbReference type="ChEBI" id="CHEBI:15934"/>
        <dbReference type="ChEBI" id="CHEBI:57986"/>
        <dbReference type="ChEBI" id="CHEBI:58201"/>
        <dbReference type="EC" id="2.5.1.9"/>
    </reaction>
</comment>